<evidence type="ECO:0000259" key="5">
    <source>
        <dbReference type="PROSITE" id="PS50109"/>
    </source>
</evidence>
<dbReference type="PANTHER" id="PTHR43065:SF42">
    <property type="entry name" value="TWO-COMPONENT SENSOR PPRA"/>
    <property type="match status" value="1"/>
</dbReference>
<gene>
    <name evidence="6" type="ORF">CKO42_13810</name>
</gene>
<feature type="domain" description="Histidine kinase" evidence="5">
    <location>
        <begin position="135"/>
        <end position="361"/>
    </location>
</feature>
<feature type="compositionally biased region" description="Low complexity" evidence="4">
    <location>
        <begin position="383"/>
        <end position="396"/>
    </location>
</feature>
<dbReference type="PANTHER" id="PTHR43065">
    <property type="entry name" value="SENSOR HISTIDINE KINASE"/>
    <property type="match status" value="1"/>
</dbReference>
<keyword evidence="7" id="KW-1185">Reference proteome</keyword>
<feature type="region of interest" description="Disordered" evidence="4">
    <location>
        <begin position="368"/>
        <end position="405"/>
    </location>
</feature>
<dbReference type="InterPro" id="IPR036890">
    <property type="entry name" value="HATPase_C_sf"/>
</dbReference>
<dbReference type="PROSITE" id="PS50109">
    <property type="entry name" value="HIS_KIN"/>
    <property type="match status" value="1"/>
</dbReference>
<dbReference type="InterPro" id="IPR014787">
    <property type="entry name" value="PSer_Pase_RsbU_N"/>
</dbReference>
<dbReference type="Gene3D" id="1.10.1240.30">
    <property type="entry name" value="KaiA/RbsU domain"/>
    <property type="match status" value="1"/>
</dbReference>
<accession>A0A9X0W9T9</accession>
<dbReference type="Pfam" id="PF02518">
    <property type="entry name" value="HATPase_c"/>
    <property type="match status" value="1"/>
</dbReference>
<evidence type="ECO:0000313" key="6">
    <source>
        <dbReference type="EMBL" id="MBK1619492.1"/>
    </source>
</evidence>
<sequence>MPDTTAQAPAVRDATDSIAERYARLLHQAVLGDDPLLVETALAEAAELGREMMRAEIPLEEVSEIHHDALVALAQAHPQLLLAKVANRITAPLMEAYMAYSLTFREQLEHRTNAILNARIDQLRRLESIGTLAAGVAHEFNNILGSIIGFSELLTDEIEADKPGSQYLKHILQASFRARDLTARLLTFARDMPEVREPVDVVSVAAETLELLRATLPVSIRLTLEASVPQAWIMADASQIQQIIMNLCINAADAIQVRDGRIRIGIEPRLHGAATEPRSDSPLEPAQPLLRLSVSDNGEGMTAETRARIFDPFFTTKAPGKGTGLGLSVIHGLVTSMGGTISLESTPGLGTRFSIDLPALSGSLQPAAREPAALDENAPAVRNKNASAALDKNASAAHDENAPRR</sequence>
<dbReference type="Gene3D" id="3.30.565.10">
    <property type="entry name" value="Histidine kinase-like ATPase, C-terminal domain"/>
    <property type="match status" value="1"/>
</dbReference>
<dbReference type="RefSeq" id="WP_200244943.1">
    <property type="nucleotide sequence ID" value="NZ_NRRY01000022.1"/>
</dbReference>
<evidence type="ECO:0000256" key="2">
    <source>
        <dbReference type="ARBA" id="ARBA00012438"/>
    </source>
</evidence>
<comment type="catalytic activity">
    <reaction evidence="1">
        <text>ATP + protein L-histidine = ADP + protein N-phospho-L-histidine.</text>
        <dbReference type="EC" id="2.7.13.3"/>
    </reaction>
</comment>
<dbReference type="InterPro" id="IPR003661">
    <property type="entry name" value="HisK_dim/P_dom"/>
</dbReference>
<dbReference type="CDD" id="cd00082">
    <property type="entry name" value="HisKA"/>
    <property type="match status" value="1"/>
</dbReference>
<dbReference type="InterPro" id="IPR003594">
    <property type="entry name" value="HATPase_dom"/>
</dbReference>
<dbReference type="InterPro" id="IPR017944">
    <property type="entry name" value="KaiA/RbsU_helical_domain_sf"/>
</dbReference>
<comment type="caution">
    <text evidence="6">The sequence shown here is derived from an EMBL/GenBank/DDBJ whole genome shotgun (WGS) entry which is preliminary data.</text>
</comment>
<dbReference type="Proteomes" id="UP001138768">
    <property type="component" value="Unassembled WGS sequence"/>
</dbReference>
<dbReference type="Pfam" id="PF08673">
    <property type="entry name" value="RsbU_N"/>
    <property type="match status" value="1"/>
</dbReference>
<dbReference type="SMART" id="SM00388">
    <property type="entry name" value="HisKA"/>
    <property type="match status" value="1"/>
</dbReference>
<protein>
    <recommendedName>
        <fullName evidence="2">histidine kinase</fullName>
        <ecNumber evidence="2">2.7.13.3</ecNumber>
    </recommendedName>
</protein>
<keyword evidence="6" id="KW-0808">Transferase</keyword>
<dbReference type="AlphaFoldDB" id="A0A9X0W9T9"/>
<evidence type="ECO:0000256" key="4">
    <source>
        <dbReference type="SAM" id="MobiDB-lite"/>
    </source>
</evidence>
<keyword evidence="3" id="KW-0597">Phosphoprotein</keyword>
<dbReference type="InterPro" id="IPR005467">
    <property type="entry name" value="His_kinase_dom"/>
</dbReference>
<dbReference type="Pfam" id="PF00512">
    <property type="entry name" value="HisKA"/>
    <property type="match status" value="1"/>
</dbReference>
<dbReference type="Gene3D" id="1.10.287.130">
    <property type="match status" value="1"/>
</dbReference>
<name>A0A9X0W9T9_9GAMM</name>
<organism evidence="6 7">
    <name type="scientific">Lamprobacter modestohalophilus</name>
    <dbReference type="NCBI Taxonomy" id="1064514"/>
    <lineage>
        <taxon>Bacteria</taxon>
        <taxon>Pseudomonadati</taxon>
        <taxon>Pseudomonadota</taxon>
        <taxon>Gammaproteobacteria</taxon>
        <taxon>Chromatiales</taxon>
        <taxon>Chromatiaceae</taxon>
        <taxon>Lamprobacter</taxon>
    </lineage>
</organism>
<dbReference type="GO" id="GO:0000155">
    <property type="term" value="F:phosphorelay sensor kinase activity"/>
    <property type="evidence" value="ECO:0007669"/>
    <property type="project" value="InterPro"/>
</dbReference>
<reference evidence="6 7" key="1">
    <citation type="journal article" date="2020" name="Microorganisms">
        <title>Osmotic Adaptation and Compatible Solute Biosynthesis of Phototrophic Bacteria as Revealed from Genome Analyses.</title>
        <authorList>
            <person name="Imhoff J.F."/>
            <person name="Rahn T."/>
            <person name="Kunzel S."/>
            <person name="Keller A."/>
            <person name="Neulinger S.C."/>
        </authorList>
    </citation>
    <scope>NUCLEOTIDE SEQUENCE [LARGE SCALE GENOMIC DNA]</scope>
    <source>
        <strain evidence="6 7">DSM 25653</strain>
    </source>
</reference>
<dbReference type="EMBL" id="NRRY01000022">
    <property type="protein sequence ID" value="MBK1619492.1"/>
    <property type="molecule type" value="Genomic_DNA"/>
</dbReference>
<dbReference type="SMART" id="SM00387">
    <property type="entry name" value="HATPase_c"/>
    <property type="match status" value="1"/>
</dbReference>
<dbReference type="PRINTS" id="PR00344">
    <property type="entry name" value="BCTRLSENSOR"/>
</dbReference>
<evidence type="ECO:0000313" key="7">
    <source>
        <dbReference type="Proteomes" id="UP001138768"/>
    </source>
</evidence>
<evidence type="ECO:0000256" key="3">
    <source>
        <dbReference type="ARBA" id="ARBA00022553"/>
    </source>
</evidence>
<dbReference type="EC" id="2.7.13.3" evidence="2"/>
<dbReference type="SUPFAM" id="SSF47384">
    <property type="entry name" value="Homodimeric domain of signal transducing histidine kinase"/>
    <property type="match status" value="1"/>
</dbReference>
<dbReference type="InterPro" id="IPR004358">
    <property type="entry name" value="Sig_transdc_His_kin-like_C"/>
</dbReference>
<keyword evidence="6" id="KW-0418">Kinase</keyword>
<evidence type="ECO:0000256" key="1">
    <source>
        <dbReference type="ARBA" id="ARBA00000085"/>
    </source>
</evidence>
<dbReference type="InterPro" id="IPR036097">
    <property type="entry name" value="HisK_dim/P_sf"/>
</dbReference>
<dbReference type="SUPFAM" id="SSF55874">
    <property type="entry name" value="ATPase domain of HSP90 chaperone/DNA topoisomerase II/histidine kinase"/>
    <property type="match status" value="1"/>
</dbReference>
<proteinExistence type="predicted"/>